<dbReference type="Proteomes" id="UP000249700">
    <property type="component" value="Unassembled WGS sequence"/>
</dbReference>
<dbReference type="EMBL" id="QLSX01000015">
    <property type="protein sequence ID" value="RAR57393.1"/>
    <property type="molecule type" value="Genomic_DNA"/>
</dbReference>
<evidence type="ECO:0000313" key="2">
    <source>
        <dbReference type="EMBL" id="RAR57393.1"/>
    </source>
</evidence>
<feature type="chain" id="PRO_5016246626" evidence="1">
    <location>
        <begin position="23"/>
        <end position="35"/>
    </location>
</feature>
<sequence>MSAIIMVLVMLAVGHHTHSAFACVTSLPETACAWA</sequence>
<dbReference type="AlphaFoldDB" id="A0A328XF56"/>
<evidence type="ECO:0000313" key="3">
    <source>
        <dbReference type="Proteomes" id="UP000249700"/>
    </source>
</evidence>
<reference evidence="2 3" key="1">
    <citation type="submission" date="2018-06" db="EMBL/GenBank/DDBJ databases">
        <title>Comparative analysis of microorganisms from saline springs in Andes Mountain Range, Colombia.</title>
        <authorList>
            <person name="Rubin E."/>
        </authorList>
    </citation>
    <scope>NUCLEOTIDE SEQUENCE [LARGE SCALE GENOMIC DNA]</scope>
    <source>
        <strain evidence="2 3">USBA-857</strain>
    </source>
</reference>
<organism evidence="2 3">
    <name type="scientific">Onishia taeanensis</name>
    <dbReference type="NCBI Taxonomy" id="284577"/>
    <lineage>
        <taxon>Bacteria</taxon>
        <taxon>Pseudomonadati</taxon>
        <taxon>Pseudomonadota</taxon>
        <taxon>Gammaproteobacteria</taxon>
        <taxon>Oceanospirillales</taxon>
        <taxon>Halomonadaceae</taxon>
        <taxon>Onishia</taxon>
    </lineage>
</organism>
<comment type="caution">
    <text evidence="2">The sequence shown here is derived from an EMBL/GenBank/DDBJ whole genome shotgun (WGS) entry which is preliminary data.</text>
</comment>
<gene>
    <name evidence="2" type="ORF">BCL93_11570</name>
</gene>
<accession>A0A328XF56</accession>
<feature type="signal peptide" evidence="1">
    <location>
        <begin position="1"/>
        <end position="22"/>
    </location>
</feature>
<protein>
    <submittedName>
        <fullName evidence="2">Uncharacterized protein</fullName>
    </submittedName>
</protein>
<proteinExistence type="predicted"/>
<evidence type="ECO:0000256" key="1">
    <source>
        <dbReference type="SAM" id="SignalP"/>
    </source>
</evidence>
<keyword evidence="1" id="KW-0732">Signal</keyword>
<name>A0A328XF56_9GAMM</name>